<dbReference type="InterPro" id="IPR008949">
    <property type="entry name" value="Isoprenoid_synthase_dom_sf"/>
</dbReference>
<dbReference type="PANTHER" id="PTHR12001:SF69">
    <property type="entry name" value="ALL TRANS-POLYPRENYL-DIPHOSPHATE SYNTHASE PDSS1"/>
    <property type="match status" value="1"/>
</dbReference>
<comment type="similarity">
    <text evidence="2 6">Belongs to the FPP/GGPP synthase family.</text>
</comment>
<dbReference type="SUPFAM" id="SSF48576">
    <property type="entry name" value="Terpenoid synthases"/>
    <property type="match status" value="1"/>
</dbReference>
<dbReference type="Pfam" id="PF00348">
    <property type="entry name" value="polyprenyl_synt"/>
    <property type="match status" value="1"/>
</dbReference>
<dbReference type="InterPro" id="IPR033749">
    <property type="entry name" value="Polyprenyl_synt_CS"/>
</dbReference>
<keyword evidence="4" id="KW-0479">Metal-binding</keyword>
<dbReference type="STRING" id="1123866.NT01SARS_0047"/>
<dbReference type="Gene3D" id="1.10.600.10">
    <property type="entry name" value="Farnesyl Diphosphate Synthase"/>
    <property type="match status" value="1"/>
</dbReference>
<proteinExistence type="inferred from homology"/>
<dbReference type="AlphaFoldDB" id="J5K6H8"/>
<dbReference type="GO" id="GO:0008299">
    <property type="term" value="P:isoprenoid biosynthetic process"/>
    <property type="evidence" value="ECO:0007669"/>
    <property type="project" value="InterPro"/>
</dbReference>
<dbReference type="InterPro" id="IPR000092">
    <property type="entry name" value="Polyprenyl_synt"/>
</dbReference>
<evidence type="ECO:0000313" key="7">
    <source>
        <dbReference type="EMBL" id="EJP71578.1"/>
    </source>
</evidence>
<evidence type="ECO:0000256" key="6">
    <source>
        <dbReference type="RuleBase" id="RU004466"/>
    </source>
</evidence>
<dbReference type="CDD" id="cd00685">
    <property type="entry name" value="Trans_IPPS_HT"/>
    <property type="match status" value="1"/>
</dbReference>
<evidence type="ECO:0000256" key="2">
    <source>
        <dbReference type="ARBA" id="ARBA00006706"/>
    </source>
</evidence>
<dbReference type="GO" id="GO:0046872">
    <property type="term" value="F:metal ion binding"/>
    <property type="evidence" value="ECO:0007669"/>
    <property type="project" value="UniProtKB-KW"/>
</dbReference>
<reference evidence="7 8" key="1">
    <citation type="journal article" date="2012" name="ISME J.">
        <title>Genomic insights to SAR86, an abundant and uncultivated marine bacterial lineage.</title>
        <authorList>
            <person name="Dupont C.L."/>
            <person name="Rusch D.B."/>
            <person name="Yooseph S."/>
            <person name="Lombardo M.J."/>
            <person name="Richter R.A."/>
            <person name="Valas R."/>
            <person name="Novotny M."/>
            <person name="Yee-Greenbaum J."/>
            <person name="Selengut J.D."/>
            <person name="Haft D.H."/>
            <person name="Halpern A.L."/>
            <person name="Lasken R.S."/>
            <person name="Nealson K."/>
            <person name="Friedman R."/>
            <person name="Venter J.C."/>
        </authorList>
    </citation>
    <scope>NUCLEOTIDE SEQUENCE [LARGE SCALE GENOMIC DNA]</scope>
</reference>
<dbReference type="Proteomes" id="UP000010305">
    <property type="component" value="Unassembled WGS sequence"/>
</dbReference>
<evidence type="ECO:0000256" key="3">
    <source>
        <dbReference type="ARBA" id="ARBA00022679"/>
    </source>
</evidence>
<keyword evidence="3 6" id="KW-0808">Transferase</keyword>
<evidence type="ECO:0000256" key="5">
    <source>
        <dbReference type="ARBA" id="ARBA00022842"/>
    </source>
</evidence>
<evidence type="ECO:0000256" key="1">
    <source>
        <dbReference type="ARBA" id="ARBA00001946"/>
    </source>
</evidence>
<dbReference type="PANTHER" id="PTHR12001">
    <property type="entry name" value="GERANYLGERANYL PYROPHOSPHATE SYNTHASE"/>
    <property type="match status" value="1"/>
</dbReference>
<gene>
    <name evidence="7" type="ORF">NT01SARS_0047</name>
</gene>
<dbReference type="SFLD" id="SFLDS00005">
    <property type="entry name" value="Isoprenoid_Synthase_Type_I"/>
    <property type="match status" value="1"/>
</dbReference>
<dbReference type="EMBL" id="JH611156">
    <property type="protein sequence ID" value="EJP71578.1"/>
    <property type="molecule type" value="Genomic_DNA"/>
</dbReference>
<protein>
    <submittedName>
        <fullName evidence="7">Octaprenyl-diphosphate synthase</fullName>
    </submittedName>
</protein>
<dbReference type="GO" id="GO:0004659">
    <property type="term" value="F:prenyltransferase activity"/>
    <property type="evidence" value="ECO:0007669"/>
    <property type="project" value="InterPro"/>
</dbReference>
<dbReference type="PROSITE" id="PS00444">
    <property type="entry name" value="POLYPRENYL_SYNTHASE_2"/>
    <property type="match status" value="1"/>
</dbReference>
<evidence type="ECO:0000256" key="4">
    <source>
        <dbReference type="ARBA" id="ARBA00022723"/>
    </source>
</evidence>
<dbReference type="HOGENOM" id="CLU_014015_2_0_6"/>
<organism evidence="7 8">
    <name type="scientific">SAR86 cluster bacterium SAR86A</name>
    <dbReference type="NCBI Taxonomy" id="1123866"/>
    <lineage>
        <taxon>Bacteria</taxon>
        <taxon>Pseudomonadati</taxon>
        <taxon>Pseudomonadota</taxon>
        <taxon>Gammaproteobacteria</taxon>
        <taxon>SAR86 cluster</taxon>
    </lineage>
</organism>
<comment type="cofactor">
    <cofactor evidence="1">
        <name>Mg(2+)</name>
        <dbReference type="ChEBI" id="CHEBI:18420"/>
    </cofactor>
</comment>
<name>J5K6H8_9GAMM</name>
<evidence type="ECO:0000313" key="8">
    <source>
        <dbReference type="Proteomes" id="UP000010305"/>
    </source>
</evidence>
<keyword evidence="5" id="KW-0460">Magnesium</keyword>
<dbReference type="PROSITE" id="PS00723">
    <property type="entry name" value="POLYPRENYL_SYNTHASE_1"/>
    <property type="match status" value="1"/>
</dbReference>
<sequence>MNLIEKELYHVEKMIKADVVKEKSIKEIYKYIFKSDGKKIRARLNLISSSINRKKKNRIKLAAIIELLHTATLVHDDVVDDSSFRRGNESVNNIWSNAHGVLIGDYIYSKAFIYMVDVGKKEILKELASATNDISQGELVQLDAINNQEITLTKLKRISYFKTGRLFEAAARTGALLAETKPIYIKNISECAKNIGILFQIKDDLLDYSLSNDIGKPVFQDLKEGKVTYPFFFAYKNADKNTKKTLSNNLGNKKANTKDILRLIQAHDGISKTEDLAKKFHKNAIISAKKIDNLKIQKEMIELAQLAYEREK</sequence>
<accession>J5K6H8</accession>